<keyword evidence="3" id="KW-0067">ATP-binding</keyword>
<evidence type="ECO:0000256" key="1">
    <source>
        <dbReference type="ARBA" id="ARBA00022737"/>
    </source>
</evidence>
<keyword evidence="7" id="KW-1185">Reference proteome</keyword>
<dbReference type="GO" id="GO:0005524">
    <property type="term" value="F:ATP binding"/>
    <property type="evidence" value="ECO:0007669"/>
    <property type="project" value="UniProtKB-KW"/>
</dbReference>
<dbReference type="EMBL" id="RHPJ01000001">
    <property type="protein sequence ID" value="TGO06197.1"/>
    <property type="molecule type" value="Genomic_DNA"/>
</dbReference>
<dbReference type="PANTHER" id="PTHR19211">
    <property type="entry name" value="ATP-BINDING TRANSPORT PROTEIN-RELATED"/>
    <property type="match status" value="1"/>
</dbReference>
<dbReference type="Gene3D" id="3.40.50.300">
    <property type="entry name" value="P-loop containing nucleotide triphosphate hydrolases"/>
    <property type="match status" value="2"/>
</dbReference>
<dbReference type="CDD" id="cd03221">
    <property type="entry name" value="ABCF_EF-3"/>
    <property type="match status" value="1"/>
</dbReference>
<dbReference type="RefSeq" id="WP_233251405.1">
    <property type="nucleotide sequence ID" value="NZ_RHPJ01000001.1"/>
</dbReference>
<dbReference type="InterPro" id="IPR003593">
    <property type="entry name" value="AAA+_ATPase"/>
</dbReference>
<dbReference type="InterPro" id="IPR050611">
    <property type="entry name" value="ABCF"/>
</dbReference>
<dbReference type="FunFam" id="3.40.50.300:FF:000011">
    <property type="entry name" value="Putative ABC transporter ATP-binding component"/>
    <property type="match status" value="1"/>
</dbReference>
<dbReference type="Pfam" id="PF00005">
    <property type="entry name" value="ABC_tran"/>
    <property type="match status" value="2"/>
</dbReference>
<sequence length="584" mass="60522">MPAPLPPPSSTRTTPSGPVLAARGVSFAHPGDGAAHPVLTDVTLQVDPGHRTGLVGENGSGKSTLLRLLAGDLVPDAGTVARPDDLGVLAQELPYAGHTPAGRVVEHALAAVRAIERELDAAGEALAAGDDGATARYERALAAAEAAQVWDADARAGAMLGGLGLAVVLDDPERAVGTLSGGQRTRLHLAALLVRSPSALLLDEPTNHLDDDAADFLAGVLRAGTGAVLMASHDRAFLDAVATEIADLDPTARAVGEPAGIVLTGGTFTDHVAARAAARAAWQTRYEAEQEEITQLRHTVAVTARQVAPGRGPTDNDKFITRFKGARVERTVSRRVRDAAGRLADLERDQVRKPRPALRLSMPASLTSGTSGSASDTPAPGGLLAWARDVVVPGRLDLPAAGVPGIELTAGSRLLLTGGNGAGKSTLLHALAGDLEPASGHVGTMHGVRVGLLEQDLALAGERRTPRDLLTLVQHPGTTSSDDQRPVDAYGLLAPRDLGRPVADLSVGTRRRVVLAMLLAQAPDVLLLDEPTNHLALALVDELLAALRAWPGAVVLASHDRWLREHWDGDVVHLAPPAPPTAPA</sequence>
<dbReference type="PROSITE" id="PS50893">
    <property type="entry name" value="ABC_TRANSPORTER_2"/>
    <property type="match status" value="2"/>
</dbReference>
<dbReference type="SUPFAM" id="SSF52540">
    <property type="entry name" value="P-loop containing nucleoside triphosphate hydrolases"/>
    <property type="match status" value="2"/>
</dbReference>
<feature type="region of interest" description="Disordered" evidence="4">
    <location>
        <begin position="348"/>
        <end position="379"/>
    </location>
</feature>
<keyword evidence="1" id="KW-0677">Repeat</keyword>
<feature type="compositionally biased region" description="Low complexity" evidence="4">
    <location>
        <begin position="364"/>
        <end position="375"/>
    </location>
</feature>
<comment type="caution">
    <text evidence="6">The sequence shown here is derived from an EMBL/GenBank/DDBJ whole genome shotgun (WGS) entry which is preliminary data.</text>
</comment>
<feature type="domain" description="ABC transporter" evidence="5">
    <location>
        <begin position="385"/>
        <end position="584"/>
    </location>
</feature>
<gene>
    <name evidence="6" type="ORF">SERN_0389</name>
</gene>
<evidence type="ECO:0000313" key="6">
    <source>
        <dbReference type="EMBL" id="TGO06197.1"/>
    </source>
</evidence>
<dbReference type="SMART" id="SM00382">
    <property type="entry name" value="AAA"/>
    <property type="match status" value="2"/>
</dbReference>
<dbReference type="AlphaFoldDB" id="A0A4Z1E9L0"/>
<proteinExistence type="predicted"/>
<dbReference type="InterPro" id="IPR003439">
    <property type="entry name" value="ABC_transporter-like_ATP-bd"/>
</dbReference>
<dbReference type="GO" id="GO:0016887">
    <property type="term" value="F:ATP hydrolysis activity"/>
    <property type="evidence" value="ECO:0007669"/>
    <property type="project" value="InterPro"/>
</dbReference>
<reference evidence="6 7" key="1">
    <citation type="submission" date="2018-11" db="EMBL/GenBank/DDBJ databases">
        <title>Complete genome sequencing of the Actinobacteria Serinibacter sp. K3-2.</title>
        <authorList>
            <person name="Rakitin A.L."/>
            <person name="Beletsky A.V."/>
            <person name="Mardanov A.V."/>
            <person name="Ravin N.V."/>
            <person name="Gromova A.S."/>
            <person name="Filippova S.N."/>
            <person name="Gal'Chenko V.F."/>
        </authorList>
    </citation>
    <scope>NUCLEOTIDE SEQUENCE [LARGE SCALE GENOMIC DNA]</scope>
    <source>
        <strain evidence="6 7">K3-2</strain>
    </source>
</reference>
<organism evidence="6 7">
    <name type="scientific">Serinibacter arcticus</name>
    <dbReference type="NCBI Taxonomy" id="1655435"/>
    <lineage>
        <taxon>Bacteria</taxon>
        <taxon>Bacillati</taxon>
        <taxon>Actinomycetota</taxon>
        <taxon>Actinomycetes</taxon>
        <taxon>Micrococcales</taxon>
        <taxon>Beutenbergiaceae</taxon>
        <taxon>Serinibacter</taxon>
    </lineage>
</organism>
<dbReference type="Proteomes" id="UP000297318">
    <property type="component" value="Unassembled WGS sequence"/>
</dbReference>
<evidence type="ECO:0000259" key="5">
    <source>
        <dbReference type="PROSITE" id="PS50893"/>
    </source>
</evidence>
<protein>
    <submittedName>
        <fullName evidence="6">ATPase</fullName>
    </submittedName>
</protein>
<dbReference type="InterPro" id="IPR027417">
    <property type="entry name" value="P-loop_NTPase"/>
</dbReference>
<feature type="domain" description="ABC transporter" evidence="5">
    <location>
        <begin position="20"/>
        <end position="284"/>
    </location>
</feature>
<dbReference type="PANTHER" id="PTHR19211:SF14">
    <property type="entry name" value="ATP-BINDING CASSETTE SUB-FAMILY F MEMBER 1"/>
    <property type="match status" value="1"/>
</dbReference>
<evidence type="ECO:0000313" key="7">
    <source>
        <dbReference type="Proteomes" id="UP000297318"/>
    </source>
</evidence>
<evidence type="ECO:0000256" key="3">
    <source>
        <dbReference type="ARBA" id="ARBA00022840"/>
    </source>
</evidence>
<accession>A0A4Z1E9L0</accession>
<evidence type="ECO:0000256" key="2">
    <source>
        <dbReference type="ARBA" id="ARBA00022741"/>
    </source>
</evidence>
<evidence type="ECO:0000256" key="4">
    <source>
        <dbReference type="SAM" id="MobiDB-lite"/>
    </source>
</evidence>
<keyword evidence="2" id="KW-0547">Nucleotide-binding</keyword>
<name>A0A4Z1E9L0_9MICO</name>